<evidence type="ECO:0000256" key="3">
    <source>
        <dbReference type="ARBA" id="ARBA00022741"/>
    </source>
</evidence>
<dbReference type="Pfam" id="PF00005">
    <property type="entry name" value="ABC_tran"/>
    <property type="match status" value="1"/>
</dbReference>
<dbReference type="AlphaFoldDB" id="A0A263BRI9"/>
<dbReference type="Gene3D" id="3.40.50.300">
    <property type="entry name" value="P-loop containing nucleotide triphosphate hydrolases"/>
    <property type="match status" value="1"/>
</dbReference>
<dbReference type="PROSITE" id="PS50893">
    <property type="entry name" value="ABC_TRANSPORTER_2"/>
    <property type="match status" value="1"/>
</dbReference>
<keyword evidence="4 6" id="KW-0067">ATP-binding</keyword>
<dbReference type="PROSITE" id="PS00211">
    <property type="entry name" value="ABC_TRANSPORTER_1"/>
    <property type="match status" value="1"/>
</dbReference>
<keyword evidence="3" id="KW-0547">Nucleotide-binding</keyword>
<dbReference type="GO" id="GO:0005524">
    <property type="term" value="F:ATP binding"/>
    <property type="evidence" value="ECO:0007669"/>
    <property type="project" value="UniProtKB-KW"/>
</dbReference>
<dbReference type="Pfam" id="PF13732">
    <property type="entry name" value="DrrA1-3_C"/>
    <property type="match status" value="1"/>
</dbReference>
<gene>
    <name evidence="6" type="ORF">CIB95_13915</name>
</gene>
<dbReference type="InterPro" id="IPR017871">
    <property type="entry name" value="ABC_transporter-like_CS"/>
</dbReference>
<evidence type="ECO:0000313" key="6">
    <source>
        <dbReference type="EMBL" id="OZM56192.1"/>
    </source>
</evidence>
<evidence type="ECO:0000256" key="2">
    <source>
        <dbReference type="ARBA" id="ARBA00022448"/>
    </source>
</evidence>
<dbReference type="InterPro" id="IPR025302">
    <property type="entry name" value="DrrA1/2-like_C"/>
</dbReference>
<dbReference type="InterPro" id="IPR027417">
    <property type="entry name" value="P-loop_NTPase"/>
</dbReference>
<dbReference type="EMBL" id="NPIA01000008">
    <property type="protein sequence ID" value="OZM56192.1"/>
    <property type="molecule type" value="Genomic_DNA"/>
</dbReference>
<keyword evidence="2" id="KW-0813">Transport</keyword>
<dbReference type="SMART" id="SM00382">
    <property type="entry name" value="AAA"/>
    <property type="match status" value="1"/>
</dbReference>
<dbReference type="InterPro" id="IPR003439">
    <property type="entry name" value="ABC_transporter-like_ATP-bd"/>
</dbReference>
<dbReference type="InterPro" id="IPR050763">
    <property type="entry name" value="ABC_transporter_ATP-binding"/>
</dbReference>
<proteinExistence type="inferred from homology"/>
<reference evidence="6 7" key="2">
    <citation type="submission" date="2017-09" db="EMBL/GenBank/DDBJ databases">
        <title>Bacillus patelloidae sp. nov., isolated from the intestinal tract of a marine limpet.</title>
        <authorList>
            <person name="Liu R."/>
            <person name="Dong C."/>
            <person name="Shao Z."/>
        </authorList>
    </citation>
    <scope>NUCLEOTIDE SEQUENCE [LARGE SCALE GENOMIC DNA]</scope>
    <source>
        <strain evidence="6 7">SA5d-4</strain>
    </source>
</reference>
<dbReference type="SUPFAM" id="SSF52540">
    <property type="entry name" value="P-loop containing nucleoside triphosphate hydrolases"/>
    <property type="match status" value="1"/>
</dbReference>
<evidence type="ECO:0000256" key="1">
    <source>
        <dbReference type="ARBA" id="ARBA00005417"/>
    </source>
</evidence>
<keyword evidence="7" id="KW-1185">Reference proteome</keyword>
<evidence type="ECO:0000313" key="7">
    <source>
        <dbReference type="Proteomes" id="UP000217083"/>
    </source>
</evidence>
<dbReference type="Proteomes" id="UP000217083">
    <property type="component" value="Unassembled WGS sequence"/>
</dbReference>
<dbReference type="PANTHER" id="PTHR42711">
    <property type="entry name" value="ABC TRANSPORTER ATP-BINDING PROTEIN"/>
    <property type="match status" value="1"/>
</dbReference>
<comment type="caution">
    <text evidence="6">The sequence shown here is derived from an EMBL/GenBank/DDBJ whole genome shotgun (WGS) entry which is preliminary data.</text>
</comment>
<protein>
    <submittedName>
        <fullName evidence="6">Sodium ABC transporter ATP-binding protein</fullName>
    </submittedName>
</protein>
<dbReference type="RefSeq" id="WP_094926148.1">
    <property type="nucleotide sequence ID" value="NZ_NPIA01000008.1"/>
</dbReference>
<dbReference type="PANTHER" id="PTHR42711:SF5">
    <property type="entry name" value="ABC TRANSPORTER ATP-BINDING PROTEIN NATA"/>
    <property type="match status" value="1"/>
</dbReference>
<evidence type="ECO:0000256" key="4">
    <source>
        <dbReference type="ARBA" id="ARBA00022840"/>
    </source>
</evidence>
<dbReference type="InterPro" id="IPR003593">
    <property type="entry name" value="AAA+_ATPase"/>
</dbReference>
<organism evidence="6 7">
    <name type="scientific">Lottiidibacillus patelloidae</name>
    <dbReference type="NCBI Taxonomy" id="2670334"/>
    <lineage>
        <taxon>Bacteria</taxon>
        <taxon>Bacillati</taxon>
        <taxon>Bacillota</taxon>
        <taxon>Bacilli</taxon>
        <taxon>Bacillales</taxon>
        <taxon>Bacillaceae</taxon>
        <taxon>Lottiidibacillus</taxon>
    </lineage>
</organism>
<comment type="similarity">
    <text evidence="1">Belongs to the ABC transporter superfamily.</text>
</comment>
<evidence type="ECO:0000259" key="5">
    <source>
        <dbReference type="PROSITE" id="PS50893"/>
    </source>
</evidence>
<reference evidence="7" key="1">
    <citation type="submission" date="2017-08" db="EMBL/GenBank/DDBJ databases">
        <authorList>
            <person name="Huang Z."/>
        </authorList>
    </citation>
    <scope>NUCLEOTIDE SEQUENCE [LARGE SCALE GENOMIC DNA]</scope>
    <source>
        <strain evidence="7">SA5d-4</strain>
    </source>
</reference>
<feature type="domain" description="ABC transporter" evidence="5">
    <location>
        <begin position="3"/>
        <end position="230"/>
    </location>
</feature>
<sequence>MGLSIREVTKKFAGATAVDNLSLEIPKGELFGLLGGNGAGKTTTFRMALGLLSPTDGEVLWGGQKLDYKTSHLVGYLPEERGLYPNIKVKDQLLYLGRLKGMKKKECIAQIEFWLDFFKVPEYANKKVEELSKGNQQKIQFIAAVQHKPELIILDEPFSGLDPVNVELLKKAVYFLKDQGATIVFSSHRMEHVEELCENLCILKKGKSVVTGSLKEVKRSYGLKKVIIQADFPLDELINIEGVERMEKRAHEVELSISNEQLSQTIFEYLQGKGFVNKFELAEPSLNEIFIEKVGEGHE</sequence>
<accession>A0A263BRI9</accession>
<name>A0A263BRI9_9BACI</name>
<dbReference type="GO" id="GO:0016887">
    <property type="term" value="F:ATP hydrolysis activity"/>
    <property type="evidence" value="ECO:0007669"/>
    <property type="project" value="InterPro"/>
</dbReference>